<dbReference type="InterPro" id="IPR006059">
    <property type="entry name" value="SBP"/>
</dbReference>
<dbReference type="Pfam" id="PF13416">
    <property type="entry name" value="SBP_bac_8"/>
    <property type="match status" value="1"/>
</dbReference>
<comment type="subunit">
    <text evidence="3">The complex is composed of two ATP-binding proteins (UgpC), two transmembrane proteins (UgpA and UgpE) and a solute-binding protein (UgpB).</text>
</comment>
<sequence>MKKTLSILALALILVAPVFANGAAEAQAGAAVDTSSITADDLRNANITLELWHAQTGENGIALDKVVQLFNETNEYGITVNSTCQGGYSDTHNKILSALAAGTPPNVGQAYNNNMMTYMPSGRLMDLTDYLNDDFGITADELAQVVPSYLEENRAFPDGRTYATSLGKSTEVMFYNKTFFDEHGLEVPTTFEELTEVAKQITAITGRPAIGWDSMDNLGIYGPINFGAQYADTQGNLYIFDEDNIDATKAFYSWWQEGIQGGYFRTAGEDQYCSGPFSNGTMIAYIGSSSGTNYILPDGFEVGVTYAPVGTNPAVIQQGGNFCGFTTGDPLVDLATSIFLEYMYDAEASGLYAANTGYAPSSKAGLETQAYKDSIAQGGLAAAAKDISATYPDGVLAYDPVFENSYETRLALSDVVEAIALDPDADIDALIAQAERTIAAL</sequence>
<keyword evidence="6 7" id="KW-0732">Signal</keyword>
<evidence type="ECO:0000256" key="5">
    <source>
        <dbReference type="ARBA" id="ARBA00022448"/>
    </source>
</evidence>
<comment type="subcellular location">
    <subcellularLocation>
        <location evidence="1">Periplasm</location>
    </subcellularLocation>
</comment>
<dbReference type="GO" id="GO:0042597">
    <property type="term" value="C:periplasmic space"/>
    <property type="evidence" value="ECO:0007669"/>
    <property type="project" value="UniProtKB-SubCell"/>
</dbReference>
<evidence type="ECO:0000256" key="3">
    <source>
        <dbReference type="ARBA" id="ARBA00011557"/>
    </source>
</evidence>
<dbReference type="AlphaFoldDB" id="A0A9D9EAD9"/>
<name>A0A9D9EAD9_9SPIR</name>
<proteinExistence type="inferred from homology"/>
<dbReference type="Gene3D" id="3.40.190.10">
    <property type="entry name" value="Periplasmic binding protein-like II"/>
    <property type="match status" value="1"/>
</dbReference>
<dbReference type="PANTHER" id="PTHR43649">
    <property type="entry name" value="ARABINOSE-BINDING PROTEIN-RELATED"/>
    <property type="match status" value="1"/>
</dbReference>
<feature type="signal peptide" evidence="7">
    <location>
        <begin position="1"/>
        <end position="20"/>
    </location>
</feature>
<reference evidence="8" key="1">
    <citation type="submission" date="2020-10" db="EMBL/GenBank/DDBJ databases">
        <authorList>
            <person name="Gilroy R."/>
        </authorList>
    </citation>
    <scope>NUCLEOTIDE SEQUENCE</scope>
    <source>
        <strain evidence="8">11167</strain>
    </source>
</reference>
<evidence type="ECO:0000313" key="8">
    <source>
        <dbReference type="EMBL" id="MBO8443983.1"/>
    </source>
</evidence>
<gene>
    <name evidence="8" type="ORF">IAC42_09560</name>
</gene>
<comment type="similarity">
    <text evidence="2">Belongs to the bacterial solute-binding protein 1 family.</text>
</comment>
<reference evidence="8" key="2">
    <citation type="journal article" date="2021" name="PeerJ">
        <title>Extensive microbial diversity within the chicken gut microbiome revealed by metagenomics and culture.</title>
        <authorList>
            <person name="Gilroy R."/>
            <person name="Ravi A."/>
            <person name="Getino M."/>
            <person name="Pursley I."/>
            <person name="Horton D.L."/>
            <person name="Alikhan N.F."/>
            <person name="Baker D."/>
            <person name="Gharbi K."/>
            <person name="Hall N."/>
            <person name="Watson M."/>
            <person name="Adriaenssens E.M."/>
            <person name="Foster-Nyarko E."/>
            <person name="Jarju S."/>
            <person name="Secka A."/>
            <person name="Antonio M."/>
            <person name="Oren A."/>
            <person name="Chaudhuri R.R."/>
            <person name="La Ragione R."/>
            <person name="Hildebrand F."/>
            <person name="Pallen M.J."/>
        </authorList>
    </citation>
    <scope>NUCLEOTIDE SEQUENCE</scope>
    <source>
        <strain evidence="8">11167</strain>
    </source>
</reference>
<organism evidence="8 9">
    <name type="scientific">Candidatus Aphodenecus pullistercoris</name>
    <dbReference type="NCBI Taxonomy" id="2840669"/>
    <lineage>
        <taxon>Bacteria</taxon>
        <taxon>Pseudomonadati</taxon>
        <taxon>Spirochaetota</taxon>
        <taxon>Spirochaetia</taxon>
        <taxon>Spirochaetales</taxon>
        <taxon>Candidatus Aphodenecus</taxon>
    </lineage>
</organism>
<evidence type="ECO:0000256" key="7">
    <source>
        <dbReference type="SAM" id="SignalP"/>
    </source>
</evidence>
<evidence type="ECO:0000256" key="1">
    <source>
        <dbReference type="ARBA" id="ARBA00004418"/>
    </source>
</evidence>
<evidence type="ECO:0000256" key="4">
    <source>
        <dbReference type="ARBA" id="ARBA00017470"/>
    </source>
</evidence>
<dbReference type="Proteomes" id="UP000823633">
    <property type="component" value="Unassembled WGS sequence"/>
</dbReference>
<accession>A0A9D9EAD9</accession>
<dbReference type="InterPro" id="IPR050490">
    <property type="entry name" value="Bact_solute-bd_prot1"/>
</dbReference>
<evidence type="ECO:0000313" key="9">
    <source>
        <dbReference type="Proteomes" id="UP000823633"/>
    </source>
</evidence>
<dbReference type="SUPFAM" id="SSF53850">
    <property type="entry name" value="Periplasmic binding protein-like II"/>
    <property type="match status" value="1"/>
</dbReference>
<evidence type="ECO:0000256" key="6">
    <source>
        <dbReference type="ARBA" id="ARBA00022729"/>
    </source>
</evidence>
<evidence type="ECO:0000256" key="2">
    <source>
        <dbReference type="ARBA" id="ARBA00008520"/>
    </source>
</evidence>
<keyword evidence="5" id="KW-0813">Transport</keyword>
<dbReference type="PANTHER" id="PTHR43649:SF31">
    <property type="entry name" value="SN-GLYCEROL-3-PHOSPHATE-BINDING PERIPLASMIC PROTEIN UGPB"/>
    <property type="match status" value="1"/>
</dbReference>
<feature type="chain" id="PRO_5038341763" description="sn-glycerol-3-phosphate-binding periplasmic protein UgpB" evidence="7">
    <location>
        <begin position="21"/>
        <end position="441"/>
    </location>
</feature>
<protein>
    <recommendedName>
        <fullName evidence="4">sn-glycerol-3-phosphate-binding periplasmic protein UgpB</fullName>
    </recommendedName>
</protein>
<dbReference type="EMBL" id="JADIMU010000066">
    <property type="protein sequence ID" value="MBO8443983.1"/>
    <property type="molecule type" value="Genomic_DNA"/>
</dbReference>
<comment type="caution">
    <text evidence="8">The sequence shown here is derived from an EMBL/GenBank/DDBJ whole genome shotgun (WGS) entry which is preliminary data.</text>
</comment>